<dbReference type="InterPro" id="IPR049318">
    <property type="entry name" value="GCIP_C"/>
</dbReference>
<evidence type="ECO:0000259" key="8">
    <source>
        <dbReference type="Pfam" id="PF20936"/>
    </source>
</evidence>
<dbReference type="OrthoDB" id="41588at2759"/>
<keyword evidence="4" id="KW-0963">Cytoplasm</keyword>
<dbReference type="EMBL" id="LR746272">
    <property type="protein sequence ID" value="CAA7402178.1"/>
    <property type="molecule type" value="Genomic_DNA"/>
</dbReference>
<dbReference type="InterPro" id="IPR049317">
    <property type="entry name" value="GCIP-like_N"/>
</dbReference>
<organism evidence="9 10">
    <name type="scientific">Spirodela intermedia</name>
    <name type="common">Intermediate duckweed</name>
    <dbReference type="NCBI Taxonomy" id="51605"/>
    <lineage>
        <taxon>Eukaryota</taxon>
        <taxon>Viridiplantae</taxon>
        <taxon>Streptophyta</taxon>
        <taxon>Embryophyta</taxon>
        <taxon>Tracheophyta</taxon>
        <taxon>Spermatophyta</taxon>
        <taxon>Magnoliopsida</taxon>
        <taxon>Liliopsida</taxon>
        <taxon>Araceae</taxon>
        <taxon>Lemnoideae</taxon>
        <taxon>Spirodela</taxon>
    </lineage>
</organism>
<sequence length="329" mass="34957">MGKAAKRERLFRSFNSHAQSIHETFHLLDQPAAASLEKTDWSEVMKLGDEISKQATISGMLSTGGTSEVKEMEDHIGAFCNMLQGFLLLCQGSTVGAGPTLHASIRALAKQVIDQSLSLLRETVSSYASKKRTSIPRLSGSVWEACAALKRAPTTNSIAIGRALTQVAVSVKDVLRELKGLRPAATDPVGDDDELSPEEMEVARLAIGVVSDALVAAKEAVRFVAAAGEGRRVELLEGLLRSIQAAGAQVDELGACVFPPQEIPQMAAAAAELLRLAAEAQEEVRAAASDDDGLVGSLEAFRGSLRTFQSTLSSPDDTSVEREMRGLSL</sequence>
<accession>A0A7I8KYM1</accession>
<keyword evidence="5" id="KW-0539">Nucleus</keyword>
<feature type="domain" description="Cyclin-D1-binding protein 1-like N-terminal" evidence="7">
    <location>
        <begin position="43"/>
        <end position="182"/>
    </location>
</feature>
<comment type="similarity">
    <text evidence="3">Belongs to the CCNDBP1 family.</text>
</comment>
<dbReference type="PANTHER" id="PTHR15492:SF1">
    <property type="entry name" value="CYCLIN-D1-BINDING PROTEIN 1"/>
    <property type="match status" value="1"/>
</dbReference>
<protein>
    <submittedName>
        <fullName evidence="9">Uncharacterized protein</fullName>
    </submittedName>
</protein>
<dbReference type="Pfam" id="PF13324">
    <property type="entry name" value="GCIP_N"/>
    <property type="match status" value="1"/>
</dbReference>
<name>A0A7I8KYM1_SPIIN</name>
<dbReference type="Gene3D" id="1.20.1420.10">
    <property type="entry name" value="Talin, central domain"/>
    <property type="match status" value="1"/>
</dbReference>
<evidence type="ECO:0000256" key="6">
    <source>
        <dbReference type="ARBA" id="ARBA00023306"/>
    </source>
</evidence>
<evidence type="ECO:0000259" key="7">
    <source>
        <dbReference type="Pfam" id="PF13324"/>
    </source>
</evidence>
<keyword evidence="6" id="KW-0131">Cell cycle</keyword>
<dbReference type="InterPro" id="IPR026907">
    <property type="entry name" value="GCIP-like"/>
</dbReference>
<feature type="domain" description="Cyclin-D1-binding protein 1-like C-terminal" evidence="8">
    <location>
        <begin position="191"/>
        <end position="280"/>
    </location>
</feature>
<dbReference type="Pfam" id="PF20936">
    <property type="entry name" value="GCIP_C"/>
    <property type="match status" value="1"/>
</dbReference>
<dbReference type="GO" id="GO:0005634">
    <property type="term" value="C:nucleus"/>
    <property type="evidence" value="ECO:0007669"/>
    <property type="project" value="UniProtKB-SubCell"/>
</dbReference>
<dbReference type="GO" id="GO:0005737">
    <property type="term" value="C:cytoplasm"/>
    <property type="evidence" value="ECO:0007669"/>
    <property type="project" value="UniProtKB-SubCell"/>
</dbReference>
<gene>
    <name evidence="9" type="ORF">SI8410_09012856</name>
</gene>
<dbReference type="AlphaFoldDB" id="A0A7I8KYM1"/>
<evidence type="ECO:0000256" key="3">
    <source>
        <dbReference type="ARBA" id="ARBA00008940"/>
    </source>
</evidence>
<evidence type="ECO:0000256" key="2">
    <source>
        <dbReference type="ARBA" id="ARBA00004496"/>
    </source>
</evidence>
<proteinExistence type="inferred from homology"/>
<reference evidence="9" key="1">
    <citation type="submission" date="2020-02" db="EMBL/GenBank/DDBJ databases">
        <authorList>
            <person name="Scholz U."/>
            <person name="Mascher M."/>
            <person name="Fiebig A."/>
        </authorList>
    </citation>
    <scope>NUCLEOTIDE SEQUENCE</scope>
</reference>
<dbReference type="Proteomes" id="UP000663760">
    <property type="component" value="Chromosome 9"/>
</dbReference>
<dbReference type="Gene3D" id="1.20.1410.10">
    <property type="entry name" value="I/LWEQ domain"/>
    <property type="match status" value="1"/>
</dbReference>
<evidence type="ECO:0000256" key="4">
    <source>
        <dbReference type="ARBA" id="ARBA00022490"/>
    </source>
</evidence>
<evidence type="ECO:0000256" key="1">
    <source>
        <dbReference type="ARBA" id="ARBA00004123"/>
    </source>
</evidence>
<evidence type="ECO:0000313" key="9">
    <source>
        <dbReference type="EMBL" id="CAA7402178.1"/>
    </source>
</evidence>
<evidence type="ECO:0000313" key="10">
    <source>
        <dbReference type="Proteomes" id="UP000663760"/>
    </source>
</evidence>
<dbReference type="PANTHER" id="PTHR15492">
    <property type="entry name" value="CYCLIN D1-BINDING PROTEIN 1"/>
    <property type="match status" value="1"/>
</dbReference>
<keyword evidence="10" id="KW-1185">Reference proteome</keyword>
<comment type="subcellular location">
    <subcellularLocation>
        <location evidence="2">Cytoplasm</location>
    </subcellularLocation>
    <subcellularLocation>
        <location evidence="1">Nucleus</location>
    </subcellularLocation>
</comment>
<evidence type="ECO:0000256" key="5">
    <source>
        <dbReference type="ARBA" id="ARBA00023242"/>
    </source>
</evidence>